<reference evidence="2" key="1">
    <citation type="submission" date="2015-11" db="EMBL/GenBank/DDBJ databases">
        <authorList>
            <person name="Seth-Smith H.M.B."/>
        </authorList>
    </citation>
    <scope>NUCLEOTIDE SEQUENCE [LARGE SCALE GENOMIC DNA]</scope>
    <source>
        <strain evidence="2">2013Ark11</strain>
    </source>
</reference>
<evidence type="ECO:0000313" key="1">
    <source>
        <dbReference type="EMBL" id="CUT17865.1"/>
    </source>
</evidence>
<dbReference type="Proteomes" id="UP000198651">
    <property type="component" value="Chromosome I"/>
</dbReference>
<organism evidence="1 2">
    <name type="scientific">Candidatus Ichthyocystis hellenicum</name>
    <dbReference type="NCBI Taxonomy" id="1561003"/>
    <lineage>
        <taxon>Bacteria</taxon>
        <taxon>Pseudomonadati</taxon>
        <taxon>Pseudomonadota</taxon>
        <taxon>Betaproteobacteria</taxon>
        <taxon>Burkholderiales</taxon>
        <taxon>Candidatus Ichthyocystis</taxon>
    </lineage>
</organism>
<gene>
    <name evidence="1" type="ORF">Ark11_1049</name>
</gene>
<name>A0A0S4M272_9BURK</name>
<evidence type="ECO:0000313" key="2">
    <source>
        <dbReference type="Proteomes" id="UP000198651"/>
    </source>
</evidence>
<dbReference type="RefSeq" id="WP_092343606.1">
    <property type="nucleotide sequence ID" value="NZ_LN906597.1"/>
</dbReference>
<protein>
    <submittedName>
        <fullName evidence="1">Uncharacterized protein</fullName>
    </submittedName>
</protein>
<accession>A0A0S4M272</accession>
<dbReference type="AlphaFoldDB" id="A0A0S4M272"/>
<dbReference type="EMBL" id="LN906597">
    <property type="protein sequence ID" value="CUT17865.1"/>
    <property type="molecule type" value="Genomic_DNA"/>
</dbReference>
<keyword evidence="2" id="KW-1185">Reference proteome</keyword>
<proteinExistence type="predicted"/>
<sequence>MYTCHLGDFAVSKVSEKENIDNASELENYLDSCEINSQDLDFHENILQKDKLPFDQSNIDDVNNSYQSDNYKEKELLVLDSFNLSELDGSNLETTSIKPNTDQRHRYRAIKRPLTEDDLESTTSSQELIDLESVGSTGDYCDVSSPEESKTSMMTKKTKLKVYRSSSLCSTEFNLSIYKDAINKIDIDSNGLFKNAVLEKAGNYFKNGNIVRSSANFSKTHSNVRRYVLGKVSPFIDNITSTGDISITPGMSISDLRFNCISNNHFFEKLHENCKKILEDINLIPCNSLSDLFQSCINFHSNSFHKKVKFCPKKDRFLPILKLLIIDTISNLPNSIICAINKFSKNEIVDSLFLDVHGVMLSKSLIKDLYHLFNYSRSKIADNELEDNLNLLNGLLERLGNIVKTHCIFDNGVFLPAESTVEQLSKYLLSDIYCIPVKLHKKLNPHSESRIIHKEPIENIYYDNTTMRDFITNTFLEKGVELTKLDLANKISRPKSDMMDTEVETIDNFNNEQDTITSSTKNDYKLNQFITLKELNIKSYHKSNLSSKELTSSIYEDAIRKIDIDSNGFFKKVVLEKLDAHISSRCFKKSSINLSLTYSNVRKYVLEKISPYINDIIPTADILITPGMSVSDMGHKCTSNTIFFYKLHEKCEEVVKSIRTISEDNFLSMVQSYIRFGSEGKLNIVHKRNIFCSEVKLLIINTISNLPNSITKEIGNFKQSRIARGLFSEVHGVFMTKSFIRKLISQKPSDNHFKINLKLLRRLFSDLVSTVKTSFILHEGQLFFPDECATIMISRYLLFDIYDIPSKIYRKLSITS</sequence>